<dbReference type="InterPro" id="IPR016024">
    <property type="entry name" value="ARM-type_fold"/>
</dbReference>
<organism evidence="2 3">
    <name type="scientific">Vitrella brassicaformis (strain CCMP3155)</name>
    <dbReference type="NCBI Taxonomy" id="1169540"/>
    <lineage>
        <taxon>Eukaryota</taxon>
        <taxon>Sar</taxon>
        <taxon>Alveolata</taxon>
        <taxon>Colpodellida</taxon>
        <taxon>Vitrellaceae</taxon>
        <taxon>Vitrella</taxon>
    </lineage>
</organism>
<proteinExistence type="predicted"/>
<reference evidence="2 3" key="1">
    <citation type="submission" date="2014-11" db="EMBL/GenBank/DDBJ databases">
        <authorList>
            <person name="Zhu J."/>
            <person name="Qi W."/>
            <person name="Song R."/>
        </authorList>
    </citation>
    <scope>NUCLEOTIDE SEQUENCE [LARGE SCALE GENOMIC DNA]</scope>
</reference>
<dbReference type="OMA" id="AHESSEW"/>
<feature type="compositionally biased region" description="Low complexity" evidence="1">
    <location>
        <begin position="576"/>
        <end position="587"/>
    </location>
</feature>
<accession>A0A0G4GRA4</accession>
<dbReference type="PANTHER" id="PTHR15599">
    <property type="entry name" value="RTDR1"/>
    <property type="match status" value="1"/>
</dbReference>
<sequence length="623" mass="68570">MAAVVLQAAPAYRRHIVTYALEANHPWRPEHMDRVLPHEVSTAYGTRLFTRLIERLQDPQFPTDRCVEALQTIACRLANQEAKCQAINDGLVPVVIALLAHESSEWKHPPSVHEEAAVVLGKLCLLRDGRQQVAEGGGIHLLTDLLLGSPKASVRECVGVAFFNLASGRDGCQYLIQDTDSFSLAAFLTSALPFANPANPPQTKEELCQWRCIHATVQALEKVTNWYCDGVRCGEGTGLIPAMCGFLERSYKHVQKLTPEERTAQLADSPHPFLALCENLLAAILVVLSHLALQPDGRKELIELKAVKSISTFLTHPNPSIRLACLDALSSISLDVQGKHLVLEDPRVQQCGVPLLLDEDERIKQKADQVVQSSSELPANRRQYVARLLYDFTGMQKLYGTSVIVTLVEYLRETVGLATNAIPSETSHATQRSEEALQLMGGEAHERQLQILKALLHFLSQDTITHDGITLALEKTPAAWSVKHAMGIGEALFWLLRDDVAEDVRRYAVECLGVLAKDKQARESLIATHHTLKSPELTAALLAAALPSELHQALVEDKTQTTQDTDQPAAKRRETAPAPVSLAAPLAKGVRDEGGRQQLPRKTLEVSGFLSESNYWKTVVLKS</sequence>
<dbReference type="VEuPathDB" id="CryptoDB:Vbra_18446"/>
<name>A0A0G4GRA4_VITBC</name>
<dbReference type="SMART" id="SM00185">
    <property type="entry name" value="ARM"/>
    <property type="match status" value="3"/>
</dbReference>
<dbReference type="OrthoDB" id="526070at2759"/>
<protein>
    <submittedName>
        <fullName evidence="2">Uncharacterized protein</fullName>
    </submittedName>
</protein>
<dbReference type="InParanoid" id="A0A0G4GRA4"/>
<evidence type="ECO:0000256" key="1">
    <source>
        <dbReference type="SAM" id="MobiDB-lite"/>
    </source>
</evidence>
<evidence type="ECO:0000313" key="2">
    <source>
        <dbReference type="EMBL" id="CEM33055.1"/>
    </source>
</evidence>
<feature type="region of interest" description="Disordered" evidence="1">
    <location>
        <begin position="556"/>
        <end position="598"/>
    </location>
</feature>
<keyword evidence="3" id="KW-1185">Reference proteome</keyword>
<dbReference type="EMBL" id="CDMY01000770">
    <property type="protein sequence ID" value="CEM33055.1"/>
    <property type="molecule type" value="Genomic_DNA"/>
</dbReference>
<dbReference type="Gene3D" id="1.25.10.10">
    <property type="entry name" value="Leucine-rich Repeat Variant"/>
    <property type="match status" value="2"/>
</dbReference>
<dbReference type="AlphaFoldDB" id="A0A0G4GRA4"/>
<dbReference type="STRING" id="1169540.A0A0G4GRA4"/>
<dbReference type="PANTHER" id="PTHR15599:SF1">
    <property type="entry name" value="RADIAL SPOKE HEAD 14 HOMOLOG"/>
    <property type="match status" value="1"/>
</dbReference>
<dbReference type="SUPFAM" id="SSF48371">
    <property type="entry name" value="ARM repeat"/>
    <property type="match status" value="1"/>
</dbReference>
<dbReference type="InterPro" id="IPR011989">
    <property type="entry name" value="ARM-like"/>
</dbReference>
<dbReference type="InterPro" id="IPR000225">
    <property type="entry name" value="Armadillo"/>
</dbReference>
<gene>
    <name evidence="2" type="ORF">Vbra_18446</name>
</gene>
<dbReference type="InterPro" id="IPR042856">
    <property type="entry name" value="RSP14"/>
</dbReference>
<evidence type="ECO:0000313" key="3">
    <source>
        <dbReference type="Proteomes" id="UP000041254"/>
    </source>
</evidence>
<dbReference type="Proteomes" id="UP000041254">
    <property type="component" value="Unassembled WGS sequence"/>
</dbReference>